<keyword evidence="2" id="KW-1185">Reference proteome</keyword>
<dbReference type="eggNOG" id="arCOG08093">
    <property type="taxonomic scope" value="Archaea"/>
</dbReference>
<evidence type="ECO:0000313" key="2">
    <source>
        <dbReference type="Proteomes" id="UP000010469"/>
    </source>
</evidence>
<dbReference type="GeneID" id="55637756"/>
<dbReference type="InParanoid" id="L0A7K6"/>
<evidence type="ECO:0000313" key="1">
    <source>
        <dbReference type="EMBL" id="AFZ69801.1"/>
    </source>
</evidence>
<accession>L0A7K6</accession>
<dbReference type="AlphaFoldDB" id="L0A7K6"/>
<reference evidence="2" key="1">
    <citation type="submission" date="2012-03" db="EMBL/GenBank/DDBJ databases">
        <title>Complete genome of Caldisphaera lagunensis DSM 15908.</title>
        <authorList>
            <person name="Lucas S."/>
            <person name="Copeland A."/>
            <person name="Lapidus A."/>
            <person name="Glavina del Rio T."/>
            <person name="Dalin E."/>
            <person name="Tice H."/>
            <person name="Bruce D."/>
            <person name="Goodwin L."/>
            <person name="Pitluck S."/>
            <person name="Peters L."/>
            <person name="Mikhailova N."/>
            <person name="Teshima H."/>
            <person name="Kyrpides N."/>
            <person name="Mavromatis K."/>
            <person name="Ivanova N."/>
            <person name="Brettin T."/>
            <person name="Detter J.C."/>
            <person name="Han C."/>
            <person name="Larimer F."/>
            <person name="Land M."/>
            <person name="Hauser L."/>
            <person name="Markowitz V."/>
            <person name="Cheng J.-F."/>
            <person name="Hugenholtz P."/>
            <person name="Woyke T."/>
            <person name="Wu D."/>
            <person name="Spring S."/>
            <person name="Schroeder M."/>
            <person name="Brambilla E."/>
            <person name="Klenk H.-P."/>
            <person name="Eisen J.A."/>
        </authorList>
    </citation>
    <scope>NUCLEOTIDE SEQUENCE [LARGE SCALE GENOMIC DNA]</scope>
    <source>
        <strain evidence="2">DSM 15908 / JCM 11604 / IC-154</strain>
    </source>
</reference>
<sequence length="50" mass="6257">MTKWKLRCKECKNEWVLPVSFEIDKMKNFYHYCPYCKKNTFHEPVKKLED</sequence>
<dbReference type="RefSeq" id="WP_015231699.1">
    <property type="nucleotide sequence ID" value="NC_019791.1"/>
</dbReference>
<proteinExistence type="predicted"/>
<dbReference type="OrthoDB" id="17225at2157"/>
<dbReference type="HOGENOM" id="CLU_202941_0_0_2"/>
<gene>
    <name evidence="1" type="ordered locus">Calag_0005</name>
</gene>
<name>L0A7K6_CALLD</name>
<dbReference type="EMBL" id="CP003378">
    <property type="protein sequence ID" value="AFZ69801.1"/>
    <property type="molecule type" value="Genomic_DNA"/>
</dbReference>
<dbReference type="Proteomes" id="UP000010469">
    <property type="component" value="Chromosome"/>
</dbReference>
<protein>
    <submittedName>
        <fullName evidence="1">Uncharacterized protein</fullName>
    </submittedName>
</protein>
<dbReference type="KEGG" id="clg:Calag_0005"/>
<organism evidence="1 2">
    <name type="scientific">Caldisphaera lagunensis (strain DSM 15908 / JCM 11604 / ANMR 0165 / IC-154)</name>
    <dbReference type="NCBI Taxonomy" id="1056495"/>
    <lineage>
        <taxon>Archaea</taxon>
        <taxon>Thermoproteota</taxon>
        <taxon>Thermoprotei</taxon>
        <taxon>Acidilobales</taxon>
        <taxon>Caldisphaeraceae</taxon>
        <taxon>Caldisphaera</taxon>
    </lineage>
</organism>